<protein>
    <submittedName>
        <fullName evidence="2">Gliding motility-associated C-terminal domain-containing protein</fullName>
    </submittedName>
</protein>
<dbReference type="AlphaFoldDB" id="A0A9X3F573"/>
<evidence type="ECO:0000256" key="1">
    <source>
        <dbReference type="SAM" id="SignalP"/>
    </source>
</evidence>
<organism evidence="2 3">
    <name type="scientific">Draconibacterium aestuarii</name>
    <dbReference type="NCBI Taxonomy" id="2998507"/>
    <lineage>
        <taxon>Bacteria</taxon>
        <taxon>Pseudomonadati</taxon>
        <taxon>Bacteroidota</taxon>
        <taxon>Bacteroidia</taxon>
        <taxon>Marinilabiliales</taxon>
        <taxon>Prolixibacteraceae</taxon>
        <taxon>Draconibacterium</taxon>
    </lineage>
</organism>
<keyword evidence="1" id="KW-0732">Signal</keyword>
<evidence type="ECO:0000313" key="3">
    <source>
        <dbReference type="Proteomes" id="UP001145087"/>
    </source>
</evidence>
<keyword evidence="3" id="KW-1185">Reference proteome</keyword>
<sequence>MKKYFKIVFVIILCYWAQTALGQDTIPLNTSYSFEVNFVEGYTYFWWFTNEKVESTPLFSTTNSTEEYLWDTPGDFQIQCQAKDKNGCLSEVISKAFVVVDVDQQIFVSAGRDTTIGTCLPYRLQATVSDSAGITYLWEPADQLDDPTILNPMFTPGSTTTFVLTVTSPKGISVQDSVTISVSEIVAEAGDIVMEKGTAAMLDGTASLGKDIQFLWTTSDGNIVSDDTGGNPVVNSAGTYYLEVTDSYGCVATDSVSVSWVIYAPVATDDYDTTTLQTEVTIPVLTNDYNPGGDLDPSSLSIQQYPVNGSVYINYEDYTVTYVPESGFTGSDVFEYRVCNLYELCDNAHVYVLVTHLDFFIPQAFTPNGDGVNDSFEIIGIETYEGNSLTVINRWGKKVYEAQNYGISTTPKFWDGKWTTGGGNEDLPTGTYFYVLDLRNGQKPIAGSVYIDR</sequence>
<proteinExistence type="predicted"/>
<feature type="chain" id="PRO_5040917124" evidence="1">
    <location>
        <begin position="23"/>
        <end position="453"/>
    </location>
</feature>
<dbReference type="Proteomes" id="UP001145087">
    <property type="component" value="Unassembled WGS sequence"/>
</dbReference>
<accession>A0A9X3F573</accession>
<feature type="signal peptide" evidence="1">
    <location>
        <begin position="1"/>
        <end position="22"/>
    </location>
</feature>
<comment type="caution">
    <text evidence="2">The sequence shown here is derived from an EMBL/GenBank/DDBJ whole genome shotgun (WGS) entry which is preliminary data.</text>
</comment>
<dbReference type="Pfam" id="PF13585">
    <property type="entry name" value="CHU_C"/>
    <property type="match status" value="1"/>
</dbReference>
<dbReference type="InterPro" id="IPR026341">
    <property type="entry name" value="T9SS_type_B"/>
</dbReference>
<dbReference type="RefSeq" id="WP_343333117.1">
    <property type="nucleotide sequence ID" value="NZ_JAPOHD010000020.1"/>
</dbReference>
<dbReference type="NCBIfam" id="TIGR04131">
    <property type="entry name" value="Bac_Flav_CTERM"/>
    <property type="match status" value="1"/>
</dbReference>
<name>A0A9X3F573_9BACT</name>
<reference evidence="2" key="1">
    <citation type="submission" date="2022-11" db="EMBL/GenBank/DDBJ databases">
        <title>Marilongibacter aestuarii gen. nov., sp. nov., isolated from tidal flat sediment.</title>
        <authorList>
            <person name="Jiayan W."/>
        </authorList>
    </citation>
    <scope>NUCLEOTIDE SEQUENCE</scope>
    <source>
        <strain evidence="2">Z1-6</strain>
    </source>
</reference>
<dbReference type="Gene3D" id="2.60.40.3440">
    <property type="match status" value="1"/>
</dbReference>
<dbReference type="Pfam" id="PF17963">
    <property type="entry name" value="Big_9"/>
    <property type="match status" value="1"/>
</dbReference>
<evidence type="ECO:0000313" key="2">
    <source>
        <dbReference type="EMBL" id="MCY1720784.1"/>
    </source>
</evidence>
<dbReference type="EMBL" id="JAPOHD010000020">
    <property type="protein sequence ID" value="MCY1720784.1"/>
    <property type="molecule type" value="Genomic_DNA"/>
</dbReference>
<gene>
    <name evidence="2" type="ORF">OU798_10540</name>
</gene>